<dbReference type="RefSeq" id="WP_007574054.1">
    <property type="nucleotide sequence ID" value="NZ_BPTS01000001.1"/>
</dbReference>
<evidence type="ECO:0000256" key="3">
    <source>
        <dbReference type="ARBA" id="ARBA00022989"/>
    </source>
</evidence>
<evidence type="ECO:0000313" key="8">
    <source>
        <dbReference type="Proteomes" id="UP000002772"/>
    </source>
</evidence>
<keyword evidence="8" id="KW-1185">Reference proteome</keyword>
<dbReference type="eggNOG" id="COG2246">
    <property type="taxonomic scope" value="Bacteria"/>
</dbReference>
<keyword evidence="4 5" id="KW-0472">Membrane</keyword>
<evidence type="ECO:0000256" key="4">
    <source>
        <dbReference type="ARBA" id="ARBA00023136"/>
    </source>
</evidence>
<dbReference type="STRING" id="688246.Premu_1343"/>
<evidence type="ECO:0000256" key="1">
    <source>
        <dbReference type="ARBA" id="ARBA00004141"/>
    </source>
</evidence>
<feature type="domain" description="GtrA/DPMS transmembrane" evidence="6">
    <location>
        <begin position="20"/>
        <end position="131"/>
    </location>
</feature>
<dbReference type="OrthoDB" id="961506at2"/>
<dbReference type="GO" id="GO:0016020">
    <property type="term" value="C:membrane"/>
    <property type="evidence" value="ECO:0007669"/>
    <property type="project" value="UniProtKB-SubCell"/>
</dbReference>
<proteinExistence type="predicted"/>
<evidence type="ECO:0000313" key="7">
    <source>
        <dbReference type="EMBL" id="EGN56772.1"/>
    </source>
</evidence>
<evidence type="ECO:0000256" key="5">
    <source>
        <dbReference type="SAM" id="Phobius"/>
    </source>
</evidence>
<feature type="transmembrane region" description="Helical" evidence="5">
    <location>
        <begin position="16"/>
        <end position="34"/>
    </location>
</feature>
<dbReference type="AlphaFoldDB" id="F8NAA9"/>
<feature type="transmembrane region" description="Helical" evidence="5">
    <location>
        <begin position="40"/>
        <end position="58"/>
    </location>
</feature>
<dbReference type="InterPro" id="IPR007267">
    <property type="entry name" value="GtrA_DPMS_TM"/>
</dbReference>
<accession>F8NAA9</accession>
<evidence type="ECO:0000256" key="2">
    <source>
        <dbReference type="ARBA" id="ARBA00022692"/>
    </source>
</evidence>
<keyword evidence="2 5" id="KW-0812">Transmembrane</keyword>
<gene>
    <name evidence="7" type="ORF">Premu_1343</name>
</gene>
<evidence type="ECO:0000259" key="6">
    <source>
        <dbReference type="Pfam" id="PF04138"/>
    </source>
</evidence>
<reference evidence="8" key="1">
    <citation type="journal article" date="2011" name="Stand. Genomic Sci.">
        <title>Non-contiguous finished genome sequence of the opportunistic oral pathogen Prevotella multisaccharivorax type strain (PPPA20).</title>
        <authorList>
            <person name="Pati A."/>
            <person name="Gronow S."/>
            <person name="Lu M."/>
            <person name="Lapidus A."/>
            <person name="Nolan M."/>
            <person name="Lucas S."/>
            <person name="Hammon N."/>
            <person name="Deshpande S."/>
            <person name="Cheng J.F."/>
            <person name="Tapia R."/>
            <person name="Han C."/>
            <person name="Goodwin L."/>
            <person name="Pitluck S."/>
            <person name="Liolios K."/>
            <person name="Pagani I."/>
            <person name="Mavromatis K."/>
            <person name="Mikhailova N."/>
            <person name="Huntemann M."/>
            <person name="Chen A."/>
            <person name="Palaniappan K."/>
            <person name="Land M."/>
            <person name="Hauser L."/>
            <person name="Detter J.C."/>
            <person name="Brambilla E.M."/>
            <person name="Rohde M."/>
            <person name="Goker M."/>
            <person name="Woyke T."/>
            <person name="Bristow J."/>
            <person name="Eisen J.A."/>
            <person name="Markowitz V."/>
            <person name="Hugenholtz P."/>
            <person name="Kyrpides N.C."/>
            <person name="Klenk H.P."/>
            <person name="Ivanova N."/>
        </authorList>
    </citation>
    <scope>NUCLEOTIDE SEQUENCE [LARGE SCALE GENOMIC DNA]</scope>
    <source>
        <strain evidence="8">DSM 17128</strain>
    </source>
</reference>
<keyword evidence="3 5" id="KW-1133">Transmembrane helix</keyword>
<dbReference type="GO" id="GO:0000271">
    <property type="term" value="P:polysaccharide biosynthetic process"/>
    <property type="evidence" value="ECO:0007669"/>
    <property type="project" value="InterPro"/>
</dbReference>
<comment type="subcellular location">
    <subcellularLocation>
        <location evidence="1">Membrane</location>
        <topology evidence="1">Multi-pass membrane protein</topology>
    </subcellularLocation>
</comment>
<dbReference type="Pfam" id="PF04138">
    <property type="entry name" value="GtrA_DPMS_TM"/>
    <property type="match status" value="1"/>
</dbReference>
<feature type="transmembrane region" description="Helical" evidence="5">
    <location>
        <begin position="79"/>
        <end position="99"/>
    </location>
</feature>
<protein>
    <recommendedName>
        <fullName evidence="6">GtrA/DPMS transmembrane domain-containing protein</fullName>
    </recommendedName>
</protein>
<name>F8NAA9_9BACT</name>
<dbReference type="Proteomes" id="UP000002772">
    <property type="component" value="Unassembled WGS sequence"/>
</dbReference>
<feature type="transmembrane region" description="Helical" evidence="5">
    <location>
        <begin position="105"/>
        <end position="125"/>
    </location>
</feature>
<dbReference type="EMBL" id="GL945017">
    <property type="protein sequence ID" value="EGN56772.1"/>
    <property type="molecule type" value="Genomic_DNA"/>
</dbReference>
<organism evidence="7 8">
    <name type="scientific">Hallella multisaccharivorax DSM 17128</name>
    <dbReference type="NCBI Taxonomy" id="688246"/>
    <lineage>
        <taxon>Bacteria</taxon>
        <taxon>Pseudomonadati</taxon>
        <taxon>Bacteroidota</taxon>
        <taxon>Bacteroidia</taxon>
        <taxon>Bacteroidales</taxon>
        <taxon>Prevotellaceae</taxon>
        <taxon>Hallella</taxon>
    </lineage>
</organism>
<sequence length="140" mass="15588">MKNIRREIWTFTKAEMSAFAASCVDFGMAILLTYSGALSYGYANIIGVVSGGAVNFTLNSQYVFSKTGRAKQLLAMRYLLVWLGSMFLNGCGTNLLTWLVGGKSYFVFVKALVALCVAFCFNYPLQRGWVFRKRDIADVD</sequence>
<dbReference type="HOGENOM" id="CLU_083873_8_1_10"/>